<organism evidence="2 3">
    <name type="scientific">Tilletiaria anomala (strain ATCC 24038 / CBS 436.72 / UBC 951)</name>
    <dbReference type="NCBI Taxonomy" id="1037660"/>
    <lineage>
        <taxon>Eukaryota</taxon>
        <taxon>Fungi</taxon>
        <taxon>Dikarya</taxon>
        <taxon>Basidiomycota</taxon>
        <taxon>Ustilaginomycotina</taxon>
        <taxon>Exobasidiomycetes</taxon>
        <taxon>Georgefischeriales</taxon>
        <taxon>Tilletiariaceae</taxon>
        <taxon>Tilletiaria</taxon>
    </lineage>
</organism>
<dbReference type="AlphaFoldDB" id="A0A066WCH4"/>
<protein>
    <submittedName>
        <fullName evidence="2">Uncharacterized protein</fullName>
    </submittedName>
</protein>
<proteinExistence type="predicted"/>
<feature type="region of interest" description="Disordered" evidence="1">
    <location>
        <begin position="315"/>
        <end position="394"/>
    </location>
</feature>
<feature type="region of interest" description="Disordered" evidence="1">
    <location>
        <begin position="497"/>
        <end position="524"/>
    </location>
</feature>
<evidence type="ECO:0000256" key="1">
    <source>
        <dbReference type="SAM" id="MobiDB-lite"/>
    </source>
</evidence>
<evidence type="ECO:0000313" key="3">
    <source>
        <dbReference type="Proteomes" id="UP000027361"/>
    </source>
</evidence>
<feature type="compositionally biased region" description="Basic and acidic residues" evidence="1">
    <location>
        <begin position="280"/>
        <end position="289"/>
    </location>
</feature>
<comment type="caution">
    <text evidence="2">The sequence shown here is derived from an EMBL/GenBank/DDBJ whole genome shotgun (WGS) entry which is preliminary data.</text>
</comment>
<dbReference type="EMBL" id="JMSN01000025">
    <property type="protein sequence ID" value="KDN48470.1"/>
    <property type="molecule type" value="Genomic_DNA"/>
</dbReference>
<feature type="compositionally biased region" description="Polar residues" evidence="1">
    <location>
        <begin position="380"/>
        <end position="394"/>
    </location>
</feature>
<feature type="region of interest" description="Disordered" evidence="1">
    <location>
        <begin position="578"/>
        <end position="610"/>
    </location>
</feature>
<feature type="region of interest" description="Disordered" evidence="1">
    <location>
        <begin position="412"/>
        <end position="433"/>
    </location>
</feature>
<evidence type="ECO:0000313" key="2">
    <source>
        <dbReference type="EMBL" id="KDN48470.1"/>
    </source>
</evidence>
<accession>A0A066WCH4</accession>
<dbReference type="RefSeq" id="XP_013244126.1">
    <property type="nucleotide sequence ID" value="XM_013388672.1"/>
</dbReference>
<dbReference type="Proteomes" id="UP000027361">
    <property type="component" value="Unassembled WGS sequence"/>
</dbReference>
<dbReference type="HOGENOM" id="CLU_447721_0_0_1"/>
<keyword evidence="3" id="KW-1185">Reference proteome</keyword>
<sequence length="610" mass="66148">MNNQNGSKSLTESVIGRALDTLMSPCSTSTARQASLRRLEEVILAVMQSRSEYSNLAAGDTSARPSQVKVKGKQKDTHDVRHVWCTLQDSPRLNVAHALVAHIRCLLSAMTAPPGFYGASEGMKEFVPPSQVPTDMLQELLSCFRLLPGLCLTHIASKQLCAQRGVIDLCLTLARVLVAIAATNAASNHNAACDEERLPMQQLLTSIAAALTAILIDDERAAEEFEQRGGLETLKDMMSISSEPRGVLSTSVASSSANTLIQSRAAPTKRFEPSRAASDGSKEKGRRSEADPLHWACLELLTSLYRPEEFEAISKRESPRKRRRRNMGGASSRDISPEERKAAQIQGLDQPAALSIRDQPRVRKVPSTSSLFDTDARASGPSTRRITSDHTATSRMLQVESASILRRGRSLQAMRPDSSAAPSRLGEATQATPRLRQVASSLALTSSKTARKVFTDPEKKVIKDKRASYTALGLGGGRIAQNGATAPATEIRRSARLSNGASETESRPAFAEPVSVSRGNRPKETRTVTPVFAQALTDFQSKDVPMSPAVKRAHAVRSLPYNKSKQRLDLLLSQRFKDEPSAMHATHPPGRRAALMSLNGHRSGHSSQAS</sequence>
<reference evidence="2 3" key="1">
    <citation type="submission" date="2014-05" db="EMBL/GenBank/DDBJ databases">
        <title>Draft genome sequence of a rare smut relative, Tilletiaria anomala UBC 951.</title>
        <authorList>
            <consortium name="DOE Joint Genome Institute"/>
            <person name="Toome M."/>
            <person name="Kuo A."/>
            <person name="Henrissat B."/>
            <person name="Lipzen A."/>
            <person name="Tritt A."/>
            <person name="Yoshinaga Y."/>
            <person name="Zane M."/>
            <person name="Barry K."/>
            <person name="Grigoriev I.V."/>
            <person name="Spatafora J.W."/>
            <person name="Aimea M.C."/>
        </authorList>
    </citation>
    <scope>NUCLEOTIDE SEQUENCE [LARGE SCALE GENOMIC DNA]</scope>
    <source>
        <strain evidence="2 3">UBC 951</strain>
    </source>
</reference>
<name>A0A066WCH4_TILAU</name>
<dbReference type="GeneID" id="25267894"/>
<dbReference type="InParanoid" id="A0A066WCH4"/>
<gene>
    <name evidence="2" type="ORF">K437DRAFT_86501</name>
</gene>
<feature type="region of interest" description="Disordered" evidence="1">
    <location>
        <begin position="258"/>
        <end position="289"/>
    </location>
</feature>